<sequence length="123" mass="13465">MGMAQSTEFSLCCLRSRSGQVPCPDPTFLKPQSQVEARDISFLLQPAPGQESKPSRSYLGIWLWGRGPEPGPESLHPCPPCQVSKFGVLVQSRGSWVQKFSPGSQYWTSGIQRLLGPGSPKFS</sequence>
<dbReference type="AlphaFoldDB" id="A0A803PY30"/>
<proteinExistence type="predicted"/>
<protein>
    <submittedName>
        <fullName evidence="1">Uncharacterized protein</fullName>
    </submittedName>
</protein>
<evidence type="ECO:0000313" key="1">
    <source>
        <dbReference type="EnsemblPlants" id="cds.evm.model.06.359"/>
    </source>
</evidence>
<dbReference type="Gramene" id="evm.model.06.359">
    <property type="protein sequence ID" value="cds.evm.model.06.359"/>
    <property type="gene ID" value="evm.TU.06.359"/>
</dbReference>
<reference evidence="1" key="2">
    <citation type="submission" date="2021-03" db="UniProtKB">
        <authorList>
            <consortium name="EnsemblPlants"/>
        </authorList>
    </citation>
    <scope>IDENTIFICATION</scope>
</reference>
<name>A0A803PY30_CANSA</name>
<accession>A0A803PY30</accession>
<keyword evidence="2" id="KW-1185">Reference proteome</keyword>
<dbReference type="EMBL" id="UZAU01000557">
    <property type="status" value="NOT_ANNOTATED_CDS"/>
    <property type="molecule type" value="Genomic_DNA"/>
</dbReference>
<dbReference type="EnsemblPlants" id="evm.model.06.359">
    <property type="protein sequence ID" value="cds.evm.model.06.359"/>
    <property type="gene ID" value="evm.TU.06.359"/>
</dbReference>
<organism evidence="1 2">
    <name type="scientific">Cannabis sativa</name>
    <name type="common">Hemp</name>
    <name type="synonym">Marijuana</name>
    <dbReference type="NCBI Taxonomy" id="3483"/>
    <lineage>
        <taxon>Eukaryota</taxon>
        <taxon>Viridiplantae</taxon>
        <taxon>Streptophyta</taxon>
        <taxon>Embryophyta</taxon>
        <taxon>Tracheophyta</taxon>
        <taxon>Spermatophyta</taxon>
        <taxon>Magnoliopsida</taxon>
        <taxon>eudicotyledons</taxon>
        <taxon>Gunneridae</taxon>
        <taxon>Pentapetalae</taxon>
        <taxon>rosids</taxon>
        <taxon>fabids</taxon>
        <taxon>Rosales</taxon>
        <taxon>Cannabaceae</taxon>
        <taxon>Cannabis</taxon>
    </lineage>
</organism>
<reference evidence="1" key="1">
    <citation type="submission" date="2018-11" db="EMBL/GenBank/DDBJ databases">
        <authorList>
            <person name="Grassa J C."/>
        </authorList>
    </citation>
    <scope>NUCLEOTIDE SEQUENCE [LARGE SCALE GENOMIC DNA]</scope>
</reference>
<evidence type="ECO:0000313" key="2">
    <source>
        <dbReference type="Proteomes" id="UP000596661"/>
    </source>
</evidence>
<dbReference type="Proteomes" id="UP000596661">
    <property type="component" value="Chromosome 6"/>
</dbReference>